<evidence type="ECO:0000259" key="1">
    <source>
        <dbReference type="PROSITE" id="PS50994"/>
    </source>
</evidence>
<name>A0A6J7URQ9_9ZZZZ</name>
<dbReference type="GO" id="GO:0003676">
    <property type="term" value="F:nucleic acid binding"/>
    <property type="evidence" value="ECO:0007669"/>
    <property type="project" value="InterPro"/>
</dbReference>
<dbReference type="InterPro" id="IPR012337">
    <property type="entry name" value="RNaseH-like_sf"/>
</dbReference>
<dbReference type="InterPro" id="IPR001584">
    <property type="entry name" value="Integrase_cat-core"/>
</dbReference>
<dbReference type="PROSITE" id="PS50994">
    <property type="entry name" value="INTEGRASE"/>
    <property type="match status" value="1"/>
</dbReference>
<proteinExistence type="predicted"/>
<dbReference type="GO" id="GO:0015074">
    <property type="term" value="P:DNA integration"/>
    <property type="evidence" value="ECO:0007669"/>
    <property type="project" value="InterPro"/>
</dbReference>
<dbReference type="AlphaFoldDB" id="A0A6J7URQ9"/>
<dbReference type="SUPFAM" id="SSF53098">
    <property type="entry name" value="Ribonuclease H-like"/>
    <property type="match status" value="1"/>
</dbReference>
<dbReference type="EMBL" id="CAFBQW010000155">
    <property type="protein sequence ID" value="CAB5067892.1"/>
    <property type="molecule type" value="Genomic_DNA"/>
</dbReference>
<feature type="domain" description="Integrase catalytic" evidence="1">
    <location>
        <begin position="164"/>
        <end position="344"/>
    </location>
</feature>
<protein>
    <submittedName>
        <fullName evidence="2">Unannotated protein</fullName>
    </submittedName>
</protein>
<gene>
    <name evidence="2" type="ORF">UFOPK4354_01324</name>
</gene>
<sequence>MSQRKAVTLKKAAVYRAGDRATKTRILDELVELTGWHRDYCRAAIRGTRPGRSAKPAPVQRAPRAPVYGPEVVAALVQCWELTRFAAGKRLVLMLAFVVPMLVSDGDVELSAVDAALLVKMSAATIDRKLQPTRIAGGVRGRSHTKPGTLLKSQIPIPTWADWDDNRPGFIEIDLVGHEGGNSSGEFCFTLTATDIATGWTINRSVKNKAAVWVFEALEWVIARFPFQIIGIDSDNGSEFINNHLFNYCATNKITFTRSRSGHSNDGAHVEQKNWTHVRGLVGYLRYDTAEELDLLNEIWALDAGFTNMILAQQKLVFKHRDGAKVIKRYDTAKTPHQRLVAHETTTAVTQRQLGRVLARTHLGHLSRQIDNLATKLQTVALTKAPASTKPTVNRAFLNTTKRRKPGEATNTPSRRF</sequence>
<organism evidence="2">
    <name type="scientific">freshwater metagenome</name>
    <dbReference type="NCBI Taxonomy" id="449393"/>
    <lineage>
        <taxon>unclassified sequences</taxon>
        <taxon>metagenomes</taxon>
        <taxon>ecological metagenomes</taxon>
    </lineage>
</organism>
<dbReference type="Gene3D" id="3.30.420.10">
    <property type="entry name" value="Ribonuclease H-like superfamily/Ribonuclease H"/>
    <property type="match status" value="1"/>
</dbReference>
<reference evidence="2" key="1">
    <citation type="submission" date="2020-05" db="EMBL/GenBank/DDBJ databases">
        <authorList>
            <person name="Chiriac C."/>
            <person name="Salcher M."/>
            <person name="Ghai R."/>
            <person name="Kavagutti S V."/>
        </authorList>
    </citation>
    <scope>NUCLEOTIDE SEQUENCE</scope>
</reference>
<evidence type="ECO:0000313" key="2">
    <source>
        <dbReference type="EMBL" id="CAB5067892.1"/>
    </source>
</evidence>
<dbReference type="Pfam" id="PF00665">
    <property type="entry name" value="rve"/>
    <property type="match status" value="1"/>
</dbReference>
<dbReference type="InterPro" id="IPR036397">
    <property type="entry name" value="RNaseH_sf"/>
</dbReference>
<accession>A0A6J7URQ9</accession>